<reference evidence="2 3" key="1">
    <citation type="submission" date="2018-12" db="EMBL/GenBank/DDBJ databases">
        <title>Sphingomonas sp. HMF7854 Genome sequencing and assembly.</title>
        <authorList>
            <person name="Cha I."/>
            <person name="Kang H."/>
            <person name="Kim H."/>
            <person name="Kang J."/>
            <person name="Joh K."/>
        </authorList>
    </citation>
    <scope>NUCLEOTIDE SEQUENCE [LARGE SCALE GENOMIC DNA]</scope>
    <source>
        <strain evidence="2 3">HMF7854</strain>
    </source>
</reference>
<evidence type="ECO:0000313" key="3">
    <source>
        <dbReference type="Proteomes" id="UP000274661"/>
    </source>
</evidence>
<dbReference type="PANTHER" id="PTHR42831:SF1">
    <property type="entry name" value="FE-S PROTEIN MATURATION AUXILIARY FACTOR YITW"/>
    <property type="match status" value="1"/>
</dbReference>
<dbReference type="PANTHER" id="PTHR42831">
    <property type="entry name" value="FE-S PROTEIN MATURATION AUXILIARY FACTOR YITW"/>
    <property type="match status" value="1"/>
</dbReference>
<dbReference type="RefSeq" id="WP_126717488.1">
    <property type="nucleotide sequence ID" value="NZ_RWJF01000001.1"/>
</dbReference>
<dbReference type="NCBIfam" id="TIGR02945">
    <property type="entry name" value="SUF_assoc"/>
    <property type="match status" value="1"/>
</dbReference>
<feature type="domain" description="MIP18 family-like" evidence="1">
    <location>
        <begin position="58"/>
        <end position="130"/>
    </location>
</feature>
<dbReference type="OrthoDB" id="9805360at2"/>
<protein>
    <submittedName>
        <fullName evidence="2">SUF system Fe-S cluster assembly protein</fullName>
    </submittedName>
</protein>
<accession>A0A429V6S2</accession>
<proteinExistence type="predicted"/>
<comment type="caution">
    <text evidence="2">The sequence shown here is derived from an EMBL/GenBank/DDBJ whole genome shotgun (WGS) entry which is preliminary data.</text>
</comment>
<evidence type="ECO:0000259" key="1">
    <source>
        <dbReference type="Pfam" id="PF01883"/>
    </source>
</evidence>
<dbReference type="InterPro" id="IPR034904">
    <property type="entry name" value="FSCA_dom_sf"/>
</dbReference>
<sequence length="153" mass="16936">MGEEKKIEFEEVESVATPPRARLETPAETFERKRDYLAGFLAEPKDEPAHGPGGDLQAAIVDVLKTIYDPEIPVDIYELGLIYNVSVDEEGDAVVTMTLTTPHCPVAESMPGEVEMRVLSVPGIRDAEVKLVWDPPWDPSKMSDEARLELGML</sequence>
<gene>
    <name evidence="2" type="ORF">HMF7854_01500</name>
</gene>
<dbReference type="Proteomes" id="UP000274661">
    <property type="component" value="Unassembled WGS sequence"/>
</dbReference>
<organism evidence="2 3">
    <name type="scientific">Sphingomonas ginkgonis</name>
    <dbReference type="NCBI Taxonomy" id="2315330"/>
    <lineage>
        <taxon>Bacteria</taxon>
        <taxon>Pseudomonadati</taxon>
        <taxon>Pseudomonadota</taxon>
        <taxon>Alphaproteobacteria</taxon>
        <taxon>Sphingomonadales</taxon>
        <taxon>Sphingomonadaceae</taxon>
        <taxon>Sphingomonas</taxon>
    </lineage>
</organism>
<dbReference type="SUPFAM" id="SSF117916">
    <property type="entry name" value="Fe-S cluster assembly (FSCA) domain-like"/>
    <property type="match status" value="1"/>
</dbReference>
<dbReference type="AlphaFoldDB" id="A0A429V6S2"/>
<dbReference type="Pfam" id="PF01883">
    <property type="entry name" value="FeS_assembly_P"/>
    <property type="match status" value="1"/>
</dbReference>
<name>A0A429V6S2_9SPHN</name>
<dbReference type="EMBL" id="RWJF01000001">
    <property type="protein sequence ID" value="RST29648.1"/>
    <property type="molecule type" value="Genomic_DNA"/>
</dbReference>
<dbReference type="InterPro" id="IPR052339">
    <property type="entry name" value="Fe-S_Maturation_MIP18"/>
</dbReference>
<dbReference type="InterPro" id="IPR002744">
    <property type="entry name" value="MIP18-like"/>
</dbReference>
<keyword evidence="3" id="KW-1185">Reference proteome</keyword>
<evidence type="ECO:0000313" key="2">
    <source>
        <dbReference type="EMBL" id="RST29648.1"/>
    </source>
</evidence>
<dbReference type="Gene3D" id="3.30.300.130">
    <property type="entry name" value="Fe-S cluster assembly (FSCA)"/>
    <property type="match status" value="1"/>
</dbReference>
<dbReference type="InterPro" id="IPR014291">
    <property type="entry name" value="SUF_FeS_clus_asmbl-assoc"/>
</dbReference>